<protein>
    <submittedName>
        <fullName evidence="1">Uncharacterized protein</fullName>
    </submittedName>
</protein>
<comment type="caution">
    <text evidence="1">The sequence shown here is derived from an EMBL/GenBank/DDBJ whole genome shotgun (WGS) entry which is preliminary data.</text>
</comment>
<accession>A0A6A4SX79</accession>
<dbReference type="EMBL" id="VEVO01000010">
    <property type="protein sequence ID" value="KAF0036500.1"/>
    <property type="molecule type" value="Genomic_DNA"/>
</dbReference>
<sequence length="176" mass="19801">MHRVIQLCGKCLKETKPDIDADLLAYTYPCVVNIINFLIDRFFYSQDIAVRGGRCVDRDVPEHVGVLSTAAIPNKHLDSYLITIEHKDYIGLDPRSLLTGYCQSAGLMSAANEERALRNIDKEKQLRSSAMSYEHTPVGSTHQVQLAPSIIVIYEENFDLGEDNISTDYISHCHTD</sequence>
<reference evidence="1 2" key="1">
    <citation type="submission" date="2019-06" db="EMBL/GenBank/DDBJ databases">
        <title>Draft genomes of female and male turbot (Scophthalmus maximus).</title>
        <authorList>
            <person name="Xu H."/>
            <person name="Xu X.-W."/>
            <person name="Shao C."/>
            <person name="Chen S."/>
        </authorList>
    </citation>
    <scope>NUCLEOTIDE SEQUENCE [LARGE SCALE GENOMIC DNA]</scope>
    <source>
        <strain evidence="1">Ysfricsl-2016a</strain>
        <tissue evidence="1">Blood</tissue>
    </source>
</reference>
<dbReference type="AlphaFoldDB" id="A0A6A4SX79"/>
<proteinExistence type="predicted"/>
<evidence type="ECO:0000313" key="1">
    <source>
        <dbReference type="EMBL" id="KAF0036500.1"/>
    </source>
</evidence>
<gene>
    <name evidence="1" type="ORF">F2P81_011812</name>
</gene>
<evidence type="ECO:0000313" key="2">
    <source>
        <dbReference type="Proteomes" id="UP000438429"/>
    </source>
</evidence>
<name>A0A6A4SX79_SCOMX</name>
<organism evidence="1 2">
    <name type="scientific">Scophthalmus maximus</name>
    <name type="common">Turbot</name>
    <name type="synonym">Psetta maxima</name>
    <dbReference type="NCBI Taxonomy" id="52904"/>
    <lineage>
        <taxon>Eukaryota</taxon>
        <taxon>Metazoa</taxon>
        <taxon>Chordata</taxon>
        <taxon>Craniata</taxon>
        <taxon>Vertebrata</taxon>
        <taxon>Euteleostomi</taxon>
        <taxon>Actinopterygii</taxon>
        <taxon>Neopterygii</taxon>
        <taxon>Teleostei</taxon>
        <taxon>Neoteleostei</taxon>
        <taxon>Acanthomorphata</taxon>
        <taxon>Carangaria</taxon>
        <taxon>Pleuronectiformes</taxon>
        <taxon>Pleuronectoidei</taxon>
        <taxon>Scophthalmidae</taxon>
        <taxon>Scophthalmus</taxon>
    </lineage>
</organism>
<dbReference type="Proteomes" id="UP000438429">
    <property type="component" value="Unassembled WGS sequence"/>
</dbReference>